<proteinExistence type="predicted"/>
<reference evidence="1 2" key="1">
    <citation type="submission" date="2012-08" db="EMBL/GenBank/DDBJ databases">
        <title>Whole genome shotgun sequence of Gordonia rhizosphera NBRC 16068.</title>
        <authorList>
            <person name="Takarada H."/>
            <person name="Isaki S."/>
            <person name="Hosoyama A."/>
            <person name="Tsuchikane K."/>
            <person name="Katsumata H."/>
            <person name="Baba S."/>
            <person name="Ohji S."/>
            <person name="Yamazaki S."/>
            <person name="Fujita N."/>
        </authorList>
    </citation>
    <scope>NUCLEOTIDE SEQUENCE [LARGE SCALE GENOMIC DNA]</scope>
    <source>
        <strain evidence="1 2">NBRC 16068</strain>
    </source>
</reference>
<gene>
    <name evidence="1" type="ORF">GORHZ_154_00470</name>
</gene>
<evidence type="ECO:0000313" key="1">
    <source>
        <dbReference type="EMBL" id="GAB91958.1"/>
    </source>
</evidence>
<organism evidence="1 2">
    <name type="scientific">Gordonia rhizosphera NBRC 16068</name>
    <dbReference type="NCBI Taxonomy" id="1108045"/>
    <lineage>
        <taxon>Bacteria</taxon>
        <taxon>Bacillati</taxon>
        <taxon>Actinomycetota</taxon>
        <taxon>Actinomycetes</taxon>
        <taxon>Mycobacteriales</taxon>
        <taxon>Gordoniaceae</taxon>
        <taxon>Gordonia</taxon>
    </lineage>
</organism>
<accession>K6V6U8</accession>
<protein>
    <submittedName>
        <fullName evidence="1">Uncharacterized protein</fullName>
    </submittedName>
</protein>
<comment type="caution">
    <text evidence="1">The sequence shown here is derived from an EMBL/GenBank/DDBJ whole genome shotgun (WGS) entry which is preliminary data.</text>
</comment>
<name>K6V6U8_9ACTN</name>
<dbReference type="AlphaFoldDB" id="K6V6U8"/>
<dbReference type="Proteomes" id="UP000008363">
    <property type="component" value="Unassembled WGS sequence"/>
</dbReference>
<evidence type="ECO:0000313" key="2">
    <source>
        <dbReference type="Proteomes" id="UP000008363"/>
    </source>
</evidence>
<sequence>MSADASARLDAPLLRVVELEAPEPRDDDPPRAPDVERAADFGVFELRVPRVPDFVVPAVARAGALRAPLLRAPVVAFEAMRTD</sequence>
<keyword evidence="2" id="KW-1185">Reference proteome</keyword>
<dbReference type="RefSeq" id="WP_006335946.1">
    <property type="nucleotide sequence ID" value="NZ_BAHC01000154.1"/>
</dbReference>
<dbReference type="EMBL" id="BAHC01000154">
    <property type="protein sequence ID" value="GAB91958.1"/>
    <property type="molecule type" value="Genomic_DNA"/>
</dbReference>